<feature type="domain" description="PPM-type phosphatase" evidence="1">
    <location>
        <begin position="85"/>
        <end position="387"/>
    </location>
</feature>
<comment type="caution">
    <text evidence="2">The sequence shown here is derived from an EMBL/GenBank/DDBJ whole genome shotgun (WGS) entry which is preliminary data.</text>
</comment>
<dbReference type="PROSITE" id="PS51746">
    <property type="entry name" value="PPM_2"/>
    <property type="match status" value="1"/>
</dbReference>
<dbReference type="Gramene" id="Psat03G0234600-T1">
    <property type="protein sequence ID" value="KAI5426876.1"/>
    <property type="gene ID" value="KIW84_032346"/>
</dbReference>
<evidence type="ECO:0000259" key="1">
    <source>
        <dbReference type="PROSITE" id="PS51746"/>
    </source>
</evidence>
<dbReference type="InterPro" id="IPR036457">
    <property type="entry name" value="PPM-type-like_dom_sf"/>
</dbReference>
<feature type="non-terminal residue" evidence="2">
    <location>
        <position position="433"/>
    </location>
</feature>
<dbReference type="AlphaFoldDB" id="A0A9D5B1J4"/>
<proteinExistence type="predicted"/>
<dbReference type="SMART" id="SM00332">
    <property type="entry name" value="PP2Cc"/>
    <property type="match status" value="1"/>
</dbReference>
<evidence type="ECO:0000313" key="3">
    <source>
        <dbReference type="Proteomes" id="UP001058974"/>
    </source>
</evidence>
<reference evidence="2 3" key="1">
    <citation type="journal article" date="2022" name="Nat. Genet.">
        <title>Improved pea reference genome and pan-genome highlight genomic features and evolutionary characteristics.</title>
        <authorList>
            <person name="Yang T."/>
            <person name="Liu R."/>
            <person name="Luo Y."/>
            <person name="Hu S."/>
            <person name="Wang D."/>
            <person name="Wang C."/>
            <person name="Pandey M.K."/>
            <person name="Ge S."/>
            <person name="Xu Q."/>
            <person name="Li N."/>
            <person name="Li G."/>
            <person name="Huang Y."/>
            <person name="Saxena R.K."/>
            <person name="Ji Y."/>
            <person name="Li M."/>
            <person name="Yan X."/>
            <person name="He Y."/>
            <person name="Liu Y."/>
            <person name="Wang X."/>
            <person name="Xiang C."/>
            <person name="Varshney R.K."/>
            <person name="Ding H."/>
            <person name="Gao S."/>
            <person name="Zong X."/>
        </authorList>
    </citation>
    <scope>NUCLEOTIDE SEQUENCE [LARGE SCALE GENOMIC DNA]</scope>
    <source>
        <strain evidence="2 3">cv. Zhongwan 6</strain>
    </source>
</reference>
<dbReference type="Gene3D" id="3.60.40.10">
    <property type="entry name" value="PPM-type phosphatase domain"/>
    <property type="match status" value="1"/>
</dbReference>
<protein>
    <recommendedName>
        <fullName evidence="1">PPM-type phosphatase domain-containing protein</fullName>
    </recommendedName>
</protein>
<accession>A0A9D5B1J4</accession>
<dbReference type="Pfam" id="PF00481">
    <property type="entry name" value="PP2C"/>
    <property type="match status" value="1"/>
</dbReference>
<dbReference type="SUPFAM" id="SSF81606">
    <property type="entry name" value="PP2C-like"/>
    <property type="match status" value="1"/>
</dbReference>
<evidence type="ECO:0000313" key="2">
    <source>
        <dbReference type="EMBL" id="KAI5426876.1"/>
    </source>
</evidence>
<name>A0A9D5B1J4_PEA</name>
<dbReference type="EMBL" id="JAMSHJ010000003">
    <property type="protein sequence ID" value="KAI5426876.1"/>
    <property type="molecule type" value="Genomic_DNA"/>
</dbReference>
<sequence length="433" mass="49195">LSSIHLYKQYSLILPHSYFYLHTLKHSFNLLLLLLPKIMFLWIRNVLCACSSNNTIDMIGDVNIDEFDTDPLGWSMRVLKHPFGEVSMAAVQANENMEGISELDIGDIALFVGIYDGQNGTFASEFLSDRLVSALLCDIDLNGQNMSEDILRQVVDKMEKKFMEKADELHDHQPGRVLASSSCLFCIVWKGKLYVANVGDSRAVMGSSGLFGRLRVQQLVRDHNAGNEHIKEELMRLHQDDPNIVMYIRDAWRVRGVSEVSRCIGNAYLKREPFTLDPSFNVPQTELAPSDFTRPLLSAEPETYSRELDSGRFIIFGSGGLWKLLTNEEAAKIVNTNPRQGIAKRLVMIALKIAARKNNMTYSELLAVPRGPRREYHDNIVVTVVFLDKRPDVMTPRPRINCFRSFFDTALRSNFHYLYAHNTAFCLGMGNYS</sequence>
<gene>
    <name evidence="2" type="ORF">KIW84_032346</name>
</gene>
<dbReference type="InterPro" id="IPR001932">
    <property type="entry name" value="PPM-type_phosphatase-like_dom"/>
</dbReference>
<dbReference type="PANTHER" id="PTHR47992">
    <property type="entry name" value="PROTEIN PHOSPHATASE"/>
    <property type="match status" value="1"/>
</dbReference>
<dbReference type="CDD" id="cd00143">
    <property type="entry name" value="PP2Cc"/>
    <property type="match status" value="1"/>
</dbReference>
<dbReference type="GO" id="GO:0004722">
    <property type="term" value="F:protein serine/threonine phosphatase activity"/>
    <property type="evidence" value="ECO:0007669"/>
    <property type="project" value="InterPro"/>
</dbReference>
<organism evidence="2 3">
    <name type="scientific">Pisum sativum</name>
    <name type="common">Garden pea</name>
    <name type="synonym">Lathyrus oleraceus</name>
    <dbReference type="NCBI Taxonomy" id="3888"/>
    <lineage>
        <taxon>Eukaryota</taxon>
        <taxon>Viridiplantae</taxon>
        <taxon>Streptophyta</taxon>
        <taxon>Embryophyta</taxon>
        <taxon>Tracheophyta</taxon>
        <taxon>Spermatophyta</taxon>
        <taxon>Magnoliopsida</taxon>
        <taxon>eudicotyledons</taxon>
        <taxon>Gunneridae</taxon>
        <taxon>Pentapetalae</taxon>
        <taxon>rosids</taxon>
        <taxon>fabids</taxon>
        <taxon>Fabales</taxon>
        <taxon>Fabaceae</taxon>
        <taxon>Papilionoideae</taxon>
        <taxon>50 kb inversion clade</taxon>
        <taxon>NPAAA clade</taxon>
        <taxon>Hologalegina</taxon>
        <taxon>IRL clade</taxon>
        <taxon>Fabeae</taxon>
        <taxon>Lathyrus</taxon>
    </lineage>
</organism>
<dbReference type="InterPro" id="IPR015655">
    <property type="entry name" value="PP2C"/>
</dbReference>
<keyword evidence="3" id="KW-1185">Reference proteome</keyword>
<dbReference type="Proteomes" id="UP001058974">
    <property type="component" value="Chromosome 3"/>
</dbReference>